<dbReference type="Gene3D" id="3.30.70.20">
    <property type="match status" value="1"/>
</dbReference>
<evidence type="ECO:0000256" key="2">
    <source>
        <dbReference type="ARBA" id="ARBA00022490"/>
    </source>
</evidence>
<dbReference type="GO" id="GO:0046872">
    <property type="term" value="F:metal ion binding"/>
    <property type="evidence" value="ECO:0007669"/>
    <property type="project" value="UniProtKB-KW"/>
</dbReference>
<dbReference type="PROSITE" id="PS51379">
    <property type="entry name" value="4FE4S_FER_2"/>
    <property type="match status" value="1"/>
</dbReference>
<dbReference type="PANTHER" id="PTHR30002">
    <property type="entry name" value="EPOXYQUEUOSINE REDUCTASE"/>
    <property type="match status" value="1"/>
</dbReference>
<gene>
    <name evidence="10" type="ORF">C7377_0532</name>
</gene>
<dbReference type="GO" id="GO:0051539">
    <property type="term" value="F:4 iron, 4 sulfur cluster binding"/>
    <property type="evidence" value="ECO:0007669"/>
    <property type="project" value="UniProtKB-KW"/>
</dbReference>
<organism evidence="10 11">
    <name type="scientific">Balneicella halophila</name>
    <dbReference type="NCBI Taxonomy" id="1537566"/>
    <lineage>
        <taxon>Bacteria</taxon>
        <taxon>Pseudomonadati</taxon>
        <taxon>Bacteroidota</taxon>
        <taxon>Bacteroidia</taxon>
        <taxon>Bacteroidales</taxon>
        <taxon>Balneicellaceae</taxon>
        <taxon>Balneicella</taxon>
    </lineage>
</organism>
<evidence type="ECO:0000313" key="10">
    <source>
        <dbReference type="EMBL" id="PVX52225.1"/>
    </source>
</evidence>
<dbReference type="EMBL" id="QENZ01000003">
    <property type="protein sequence ID" value="PVX52225.1"/>
    <property type="molecule type" value="Genomic_DNA"/>
</dbReference>
<feature type="domain" description="4Fe-4S ferredoxin-type" evidence="9">
    <location>
        <begin position="178"/>
        <end position="205"/>
    </location>
</feature>
<keyword evidence="4" id="KW-0479">Metal-binding</keyword>
<evidence type="ECO:0000256" key="6">
    <source>
        <dbReference type="ARBA" id="ARBA00023002"/>
    </source>
</evidence>
<evidence type="ECO:0000259" key="9">
    <source>
        <dbReference type="PROSITE" id="PS51379"/>
    </source>
</evidence>
<keyword evidence="8" id="KW-0411">Iron-sulfur</keyword>
<reference evidence="10 11" key="1">
    <citation type="submission" date="2018-05" db="EMBL/GenBank/DDBJ databases">
        <title>Genomic Encyclopedia of Type Strains, Phase IV (KMG-IV): sequencing the most valuable type-strain genomes for metagenomic binning, comparative biology and taxonomic classification.</title>
        <authorList>
            <person name="Goeker M."/>
        </authorList>
    </citation>
    <scope>NUCLEOTIDE SEQUENCE [LARGE SCALE GENOMIC DNA]</scope>
    <source>
        <strain evidence="10 11">DSM 28579</strain>
    </source>
</reference>
<proteinExistence type="predicted"/>
<protein>
    <submittedName>
        <fullName evidence="10">Epoxyqueuosine reductase</fullName>
    </submittedName>
</protein>
<keyword evidence="3" id="KW-0819">tRNA processing</keyword>
<dbReference type="GO" id="GO:0008616">
    <property type="term" value="P:tRNA queuosine(34) biosynthetic process"/>
    <property type="evidence" value="ECO:0007669"/>
    <property type="project" value="UniProtKB-KW"/>
</dbReference>
<dbReference type="InterPro" id="IPR013542">
    <property type="entry name" value="QueG_DUF1730"/>
</dbReference>
<evidence type="ECO:0000256" key="3">
    <source>
        <dbReference type="ARBA" id="ARBA00022694"/>
    </source>
</evidence>
<evidence type="ECO:0000313" key="11">
    <source>
        <dbReference type="Proteomes" id="UP000251835"/>
    </source>
</evidence>
<comment type="caution">
    <text evidence="10">The sequence shown here is derived from an EMBL/GenBank/DDBJ whole genome shotgun (WGS) entry which is preliminary data.</text>
</comment>
<dbReference type="Pfam" id="PF13484">
    <property type="entry name" value="Fer4_16"/>
    <property type="match status" value="1"/>
</dbReference>
<evidence type="ECO:0000256" key="1">
    <source>
        <dbReference type="ARBA" id="ARBA00022485"/>
    </source>
</evidence>
<dbReference type="RefSeq" id="WP_116495767.1">
    <property type="nucleotide sequence ID" value="NZ_QENZ01000003.1"/>
</dbReference>
<dbReference type="PANTHER" id="PTHR30002:SF4">
    <property type="entry name" value="EPOXYQUEUOSINE REDUCTASE"/>
    <property type="match status" value="1"/>
</dbReference>
<sequence>MTDKVEITHLIKQQAHKLGFDGCGIARADFLEEQVQPFTQWLDANYHGDLSYMERNIEKRLDPRKLEEGTKSVIVVMLNYYTDKKQPECAPVVSKYAFGKDYHFIMKDKLNLLLSYIQELAPQAKGRYFVDSAPVLEQVWAERAGLGWIGKNSLLLTPIGSYVFIGEILLNMALDYDASKTIDPCGKCTRCIDACPTNAILPSKIINASKCISYFTIEKKGHIPDDVDIKNRLFGCDICQDVCPWNRKAREHTTSGFKPLANLMKMNREDWNKLTAHEFGEKFKGSPMKRAKYTGIKRTLMHLNKKDEPTDNC</sequence>
<dbReference type="OrthoDB" id="9784571at2"/>
<keyword evidence="7" id="KW-0408">Iron</keyword>
<evidence type="ECO:0000256" key="5">
    <source>
        <dbReference type="ARBA" id="ARBA00022785"/>
    </source>
</evidence>
<keyword evidence="5" id="KW-0671">Queuosine biosynthesis</keyword>
<dbReference type="AlphaFoldDB" id="A0A7L4UR24"/>
<keyword evidence="2" id="KW-0963">Cytoplasm</keyword>
<dbReference type="Proteomes" id="UP000251835">
    <property type="component" value="Unassembled WGS sequence"/>
</dbReference>
<dbReference type="PROSITE" id="PS00198">
    <property type="entry name" value="4FE4S_FER_1"/>
    <property type="match status" value="1"/>
</dbReference>
<evidence type="ECO:0000256" key="7">
    <source>
        <dbReference type="ARBA" id="ARBA00023004"/>
    </source>
</evidence>
<dbReference type="Pfam" id="PF08331">
    <property type="entry name" value="QueG_DUF1730"/>
    <property type="match status" value="1"/>
</dbReference>
<evidence type="ECO:0000256" key="4">
    <source>
        <dbReference type="ARBA" id="ARBA00022723"/>
    </source>
</evidence>
<keyword evidence="11" id="KW-1185">Reference proteome</keyword>
<dbReference type="InterPro" id="IPR017900">
    <property type="entry name" value="4Fe4S_Fe_S_CS"/>
</dbReference>
<accession>A0A7L4UR24</accession>
<dbReference type="NCBIfam" id="TIGR00276">
    <property type="entry name" value="tRNA epoxyqueuosine(34) reductase QueG"/>
    <property type="match status" value="1"/>
</dbReference>
<dbReference type="InterPro" id="IPR017896">
    <property type="entry name" value="4Fe4S_Fe-S-bd"/>
</dbReference>
<dbReference type="SUPFAM" id="SSF54862">
    <property type="entry name" value="4Fe-4S ferredoxins"/>
    <property type="match status" value="1"/>
</dbReference>
<keyword evidence="1" id="KW-0004">4Fe-4S</keyword>
<keyword evidence="6" id="KW-0560">Oxidoreductase</keyword>
<dbReference type="InterPro" id="IPR004453">
    <property type="entry name" value="QueG"/>
</dbReference>
<dbReference type="GO" id="GO:0052693">
    <property type="term" value="F:epoxyqueuosine reductase activity"/>
    <property type="evidence" value="ECO:0007669"/>
    <property type="project" value="TreeGrafter"/>
</dbReference>
<evidence type="ECO:0000256" key="8">
    <source>
        <dbReference type="ARBA" id="ARBA00023014"/>
    </source>
</evidence>
<name>A0A7L4UR24_BALHA</name>